<reference evidence="2" key="1">
    <citation type="submission" date="2019-08" db="EMBL/GenBank/DDBJ databases">
        <authorList>
            <person name="Kucharzyk K."/>
            <person name="Murdoch R.W."/>
            <person name="Higgins S."/>
            <person name="Loffler F."/>
        </authorList>
    </citation>
    <scope>NUCLEOTIDE SEQUENCE</scope>
</reference>
<protein>
    <recommendedName>
        <fullName evidence="1">Methyltransferase domain-containing protein</fullName>
    </recommendedName>
</protein>
<name>A0A644SRS8_9ZZZZ</name>
<evidence type="ECO:0000313" key="2">
    <source>
        <dbReference type="EMBL" id="MPL57333.1"/>
    </source>
</evidence>
<organism evidence="2">
    <name type="scientific">bioreactor metagenome</name>
    <dbReference type="NCBI Taxonomy" id="1076179"/>
    <lineage>
        <taxon>unclassified sequences</taxon>
        <taxon>metagenomes</taxon>
        <taxon>ecological metagenomes</taxon>
    </lineage>
</organism>
<feature type="domain" description="Methyltransferase" evidence="1">
    <location>
        <begin position="71"/>
        <end position="165"/>
    </location>
</feature>
<proteinExistence type="predicted"/>
<dbReference type="Pfam" id="PF13649">
    <property type="entry name" value="Methyltransf_25"/>
    <property type="match status" value="1"/>
</dbReference>
<dbReference type="EMBL" id="VSSQ01000004">
    <property type="protein sequence ID" value="MPL57333.1"/>
    <property type="molecule type" value="Genomic_DNA"/>
</dbReference>
<dbReference type="InterPro" id="IPR029063">
    <property type="entry name" value="SAM-dependent_MTases_sf"/>
</dbReference>
<sequence length="243" mass="27696">MGVPIFSYLGDRLPLGNALKGVSPDRLDELMRQTGAPDWHKYAISNRKWRRHACTACRWLNDVLPKDAEIFEPGCGSAANLLWLGQRGFRRLYGSDLSDNALELGLNLASMLSIPLDVWHDDCLDPIRLPKDLDGILSVNWLYHIPGASLGNFLARYRHALKVGGYLACDMVTRHYDQAPDNKWHTKDCALPEKDRRPSEYTLRLDEAEVHCLSCRNGFAVIRSTCFTLCWPQRAVYLLRRVE</sequence>
<dbReference type="SUPFAM" id="SSF53335">
    <property type="entry name" value="S-adenosyl-L-methionine-dependent methyltransferases"/>
    <property type="match status" value="1"/>
</dbReference>
<dbReference type="AlphaFoldDB" id="A0A644SRS8"/>
<gene>
    <name evidence="2" type="ORF">SDC9_02834</name>
</gene>
<dbReference type="InterPro" id="IPR041698">
    <property type="entry name" value="Methyltransf_25"/>
</dbReference>
<accession>A0A644SRS8</accession>
<comment type="caution">
    <text evidence="2">The sequence shown here is derived from an EMBL/GenBank/DDBJ whole genome shotgun (WGS) entry which is preliminary data.</text>
</comment>
<dbReference type="Gene3D" id="3.40.50.150">
    <property type="entry name" value="Vaccinia Virus protein VP39"/>
    <property type="match status" value="1"/>
</dbReference>
<dbReference type="CDD" id="cd02440">
    <property type="entry name" value="AdoMet_MTases"/>
    <property type="match status" value="1"/>
</dbReference>
<evidence type="ECO:0000259" key="1">
    <source>
        <dbReference type="Pfam" id="PF13649"/>
    </source>
</evidence>